<evidence type="ECO:0000256" key="2">
    <source>
        <dbReference type="ARBA" id="ARBA00006734"/>
    </source>
</evidence>
<evidence type="ECO:0000256" key="8">
    <source>
        <dbReference type="ARBA" id="ARBA00022842"/>
    </source>
</evidence>
<comment type="similarity">
    <text evidence="2">Belongs to the protein prenyltransferase subunit alpha family.</text>
</comment>
<evidence type="ECO:0000256" key="1">
    <source>
        <dbReference type="ARBA" id="ARBA00001946"/>
    </source>
</evidence>
<dbReference type="GO" id="GO:0004660">
    <property type="term" value="F:protein farnesyltransferase activity"/>
    <property type="evidence" value="ECO:0007669"/>
    <property type="project" value="UniProtKB-EC"/>
</dbReference>
<keyword evidence="8" id="KW-0460">Magnesium</keyword>
<dbReference type="STRING" id="69332.A0A388L1H0"/>
<dbReference type="PANTHER" id="PTHR11129">
    <property type="entry name" value="PROTEIN FARNESYLTRANSFERASE ALPHA SUBUNIT/RAB GERANYLGERANYL TRANSFERASE ALPHA SUBUNIT"/>
    <property type="match status" value="1"/>
</dbReference>
<protein>
    <recommendedName>
        <fullName evidence="9">Protein farnesyltransferase/geranylgeranyltransferase type-1 subunit alpha</fullName>
        <ecNumber evidence="4">2.5.1.58</ecNumber>
        <ecNumber evidence="3">2.5.1.59</ecNumber>
    </recommendedName>
    <alternativeName>
        <fullName evidence="12">CAAX farnesyltransferase subunit alpha</fullName>
    </alternativeName>
    <alternativeName>
        <fullName evidence="11">FTase-alpha</fullName>
    </alternativeName>
    <alternativeName>
        <fullName evidence="10">Ras proteins prenyltransferase subunit alpha</fullName>
    </alternativeName>
    <alternativeName>
        <fullName evidence="13">Type I protein geranyl-geranyltransferase subunit alpha</fullName>
    </alternativeName>
</protein>
<dbReference type="GO" id="GO:0046982">
    <property type="term" value="F:protein heterodimerization activity"/>
    <property type="evidence" value="ECO:0007669"/>
    <property type="project" value="EnsemblPlants"/>
</dbReference>
<dbReference type="GO" id="GO:0004662">
    <property type="term" value="F:CAAX-protein geranylgeranyltransferase activity"/>
    <property type="evidence" value="ECO:0007669"/>
    <property type="project" value="UniProtKB-EC"/>
</dbReference>
<sequence length="358" mass="41161">MEASGTTFLRDTDVWSDLQPVPQNDGPNPVVPIAYSAKFEEAMGLFRAIQALDERSPRALDLTSIIIHLNSANYTVWRYRRLVLVALGSDLWDELNFVYDIAMENSKNYQLWHHRRWCAERLGKECGDGELAFTELSLSKDAKHYHAWAHRVWVLREYDMWEGELDFCSRLIQKDMLNNSAWNQRFTVIRSYDKLGGLAAMLPQEMEYVKKHIWLDTDNESPWRYLHGLYNASAVDMHARTTGGSQPGLSIQGLREFAVLVTEKNPFCVHALSLLLDLEMQSIVTAINDEGNRSKTEGGQDSGTEASEGTTAQLKSICRLSIEKGRRLCSRLQEIDPLRKKYWHFKDGQLMSIAQRWE</sequence>
<keyword evidence="5" id="KW-0637">Prenyltransferase</keyword>
<evidence type="ECO:0000256" key="7">
    <source>
        <dbReference type="ARBA" id="ARBA00022737"/>
    </source>
</evidence>
<evidence type="ECO:0000256" key="9">
    <source>
        <dbReference type="ARBA" id="ARBA00040965"/>
    </source>
</evidence>
<gene>
    <name evidence="15" type="ORF">CBR_g21757</name>
</gene>
<comment type="caution">
    <text evidence="15">The sequence shown here is derived from an EMBL/GenBank/DDBJ whole genome shotgun (WGS) entry which is preliminary data.</text>
</comment>
<evidence type="ECO:0000256" key="4">
    <source>
        <dbReference type="ARBA" id="ARBA00012702"/>
    </source>
</evidence>
<dbReference type="PANTHER" id="PTHR11129:SF1">
    <property type="entry name" value="PROTEIN FARNESYLTRANSFERASE_GERANYLGERANYLTRANSFERASE TYPE-1 SUBUNIT ALPHA"/>
    <property type="match status" value="1"/>
</dbReference>
<dbReference type="EMBL" id="BFEA01000237">
    <property type="protein sequence ID" value="GBG76098.1"/>
    <property type="molecule type" value="Genomic_DNA"/>
</dbReference>
<dbReference type="GO" id="GO:0009414">
    <property type="term" value="P:response to water deprivation"/>
    <property type="evidence" value="ECO:0007669"/>
    <property type="project" value="EnsemblPlants"/>
</dbReference>
<dbReference type="OrthoDB" id="272289at2759"/>
<dbReference type="Pfam" id="PF01239">
    <property type="entry name" value="PPTA"/>
    <property type="match status" value="4"/>
</dbReference>
<evidence type="ECO:0000256" key="10">
    <source>
        <dbReference type="ARBA" id="ARBA00041392"/>
    </source>
</evidence>
<reference evidence="15 16" key="1">
    <citation type="journal article" date="2018" name="Cell">
        <title>The Chara Genome: Secondary Complexity and Implications for Plant Terrestrialization.</title>
        <authorList>
            <person name="Nishiyama T."/>
            <person name="Sakayama H."/>
            <person name="Vries J.D."/>
            <person name="Buschmann H."/>
            <person name="Saint-Marcoux D."/>
            <person name="Ullrich K.K."/>
            <person name="Haas F.B."/>
            <person name="Vanderstraeten L."/>
            <person name="Becker D."/>
            <person name="Lang D."/>
            <person name="Vosolsobe S."/>
            <person name="Rombauts S."/>
            <person name="Wilhelmsson P.K.I."/>
            <person name="Janitza P."/>
            <person name="Kern R."/>
            <person name="Heyl A."/>
            <person name="Rumpler F."/>
            <person name="Villalobos L.I.A.C."/>
            <person name="Clay J.M."/>
            <person name="Skokan R."/>
            <person name="Toyoda A."/>
            <person name="Suzuki Y."/>
            <person name="Kagoshima H."/>
            <person name="Schijlen E."/>
            <person name="Tajeshwar N."/>
            <person name="Catarino B."/>
            <person name="Hetherington A.J."/>
            <person name="Saltykova A."/>
            <person name="Bonnot C."/>
            <person name="Breuninger H."/>
            <person name="Symeonidi A."/>
            <person name="Radhakrishnan G.V."/>
            <person name="Van Nieuwerburgh F."/>
            <person name="Deforce D."/>
            <person name="Chang C."/>
            <person name="Karol K.G."/>
            <person name="Hedrich R."/>
            <person name="Ulvskov P."/>
            <person name="Glockner G."/>
            <person name="Delwiche C.F."/>
            <person name="Petrasek J."/>
            <person name="Van de Peer Y."/>
            <person name="Friml J."/>
            <person name="Beilby M."/>
            <person name="Dolan L."/>
            <person name="Kohara Y."/>
            <person name="Sugano S."/>
            <person name="Fujiyama A."/>
            <person name="Delaux P.-M."/>
            <person name="Quint M."/>
            <person name="TheiBen G."/>
            <person name="Hagemann M."/>
            <person name="Harholt J."/>
            <person name="Dunand C."/>
            <person name="Zachgo S."/>
            <person name="Langdale J."/>
            <person name="Maumus F."/>
            <person name="Straeten D.V.D."/>
            <person name="Gould S.B."/>
            <person name="Rensing S.A."/>
        </authorList>
    </citation>
    <scope>NUCLEOTIDE SEQUENCE [LARGE SCALE GENOMIC DNA]</scope>
    <source>
        <strain evidence="15 16">S276</strain>
    </source>
</reference>
<keyword evidence="16" id="KW-1185">Reference proteome</keyword>
<organism evidence="15 16">
    <name type="scientific">Chara braunii</name>
    <name type="common">Braun's stonewort</name>
    <dbReference type="NCBI Taxonomy" id="69332"/>
    <lineage>
        <taxon>Eukaryota</taxon>
        <taxon>Viridiplantae</taxon>
        <taxon>Streptophyta</taxon>
        <taxon>Charophyceae</taxon>
        <taxon>Charales</taxon>
        <taxon>Characeae</taxon>
        <taxon>Chara</taxon>
    </lineage>
</organism>
<dbReference type="EC" id="2.5.1.59" evidence="3"/>
<dbReference type="Proteomes" id="UP000265515">
    <property type="component" value="Unassembled WGS sequence"/>
</dbReference>
<dbReference type="SUPFAM" id="SSF48439">
    <property type="entry name" value="Protein prenylyltransferase"/>
    <property type="match status" value="1"/>
</dbReference>
<dbReference type="AlphaFoldDB" id="A0A388L1H0"/>
<dbReference type="GO" id="GO:0009788">
    <property type="term" value="P:negative regulation of abscisic acid-activated signaling pathway"/>
    <property type="evidence" value="ECO:0007669"/>
    <property type="project" value="EnsemblPlants"/>
</dbReference>
<feature type="compositionally biased region" description="Polar residues" evidence="14">
    <location>
        <begin position="299"/>
        <end position="310"/>
    </location>
</feature>
<evidence type="ECO:0000256" key="13">
    <source>
        <dbReference type="ARBA" id="ARBA00043219"/>
    </source>
</evidence>
<dbReference type="GO" id="GO:0008360">
    <property type="term" value="P:regulation of cell shape"/>
    <property type="evidence" value="ECO:0007669"/>
    <property type="project" value="EnsemblPlants"/>
</dbReference>
<dbReference type="GO" id="GO:0005965">
    <property type="term" value="C:protein farnesyltransferase complex"/>
    <property type="evidence" value="ECO:0007669"/>
    <property type="project" value="TreeGrafter"/>
</dbReference>
<proteinExistence type="inferred from homology"/>
<keyword evidence="7" id="KW-0677">Repeat</keyword>
<feature type="region of interest" description="Disordered" evidence="14">
    <location>
        <begin position="289"/>
        <end position="310"/>
    </location>
</feature>
<evidence type="ECO:0000256" key="14">
    <source>
        <dbReference type="SAM" id="MobiDB-lite"/>
    </source>
</evidence>
<accession>A0A388L1H0</accession>
<evidence type="ECO:0000313" key="15">
    <source>
        <dbReference type="EMBL" id="GBG76098.1"/>
    </source>
</evidence>
<evidence type="ECO:0000256" key="6">
    <source>
        <dbReference type="ARBA" id="ARBA00022679"/>
    </source>
</evidence>
<dbReference type="Gramene" id="GBG76098">
    <property type="protein sequence ID" value="GBG76098"/>
    <property type="gene ID" value="CBR_g21757"/>
</dbReference>
<name>A0A388L1H0_CHABU</name>
<dbReference type="InterPro" id="IPR002088">
    <property type="entry name" value="Prenyl_trans_a"/>
</dbReference>
<dbReference type="PROSITE" id="PS51147">
    <property type="entry name" value="PFTA"/>
    <property type="match status" value="5"/>
</dbReference>
<evidence type="ECO:0000256" key="11">
    <source>
        <dbReference type="ARBA" id="ARBA00042436"/>
    </source>
</evidence>
<dbReference type="GO" id="GO:0005953">
    <property type="term" value="C:CAAX-protein geranylgeranyltransferase complex"/>
    <property type="evidence" value="ECO:0007669"/>
    <property type="project" value="EnsemblPlants"/>
</dbReference>
<keyword evidence="6" id="KW-0808">Transferase</keyword>
<evidence type="ECO:0000256" key="5">
    <source>
        <dbReference type="ARBA" id="ARBA00022602"/>
    </source>
</evidence>
<comment type="cofactor">
    <cofactor evidence="1">
        <name>Mg(2+)</name>
        <dbReference type="ChEBI" id="CHEBI:18420"/>
    </cofactor>
</comment>
<evidence type="ECO:0000256" key="3">
    <source>
        <dbReference type="ARBA" id="ARBA00012700"/>
    </source>
</evidence>
<evidence type="ECO:0000313" key="16">
    <source>
        <dbReference type="Proteomes" id="UP000265515"/>
    </source>
</evidence>
<dbReference type="GO" id="GO:0048509">
    <property type="term" value="P:regulation of meristem development"/>
    <property type="evidence" value="ECO:0007669"/>
    <property type="project" value="EnsemblPlants"/>
</dbReference>
<evidence type="ECO:0000256" key="12">
    <source>
        <dbReference type="ARBA" id="ARBA00043086"/>
    </source>
</evidence>
<dbReference type="EC" id="2.5.1.58" evidence="4"/>
<dbReference type="Gene3D" id="1.25.40.120">
    <property type="entry name" value="Protein prenylyltransferase"/>
    <property type="match status" value="1"/>
</dbReference>